<dbReference type="PANTHER" id="PTHR14413">
    <property type="entry name" value="RIBOSOMAL PROTEIN L17"/>
    <property type="match status" value="1"/>
</dbReference>
<evidence type="ECO:0000256" key="7">
    <source>
        <dbReference type="SAM" id="MobiDB-lite"/>
    </source>
</evidence>
<sequence length="163" mass="18191">MKKKVFGRKLSRNLKSRRALSKSLVKALIEHGSIKTTLSKAKFVQKDVEKLVIISKKEGLNAKRLAYSRLGNNKILTDKMFTEVAKAFENTKSGFTRIIKLPKRKGDSADMAKIEWSRKVSSVEGSKTKKAKVKTKSTKIEGKNVKPALTSPGTKSKKVKSKK</sequence>
<comment type="caution">
    <text evidence="8">The sequence shown here is derived from an EMBL/GenBank/DDBJ whole genome shotgun (WGS) entry which is preliminary data.</text>
</comment>
<dbReference type="GO" id="GO:0022625">
    <property type="term" value="C:cytosolic large ribosomal subunit"/>
    <property type="evidence" value="ECO:0007669"/>
    <property type="project" value="TreeGrafter"/>
</dbReference>
<dbReference type="SUPFAM" id="SSF64263">
    <property type="entry name" value="Prokaryotic ribosomal protein L17"/>
    <property type="match status" value="1"/>
</dbReference>
<evidence type="ECO:0000256" key="3">
    <source>
        <dbReference type="ARBA" id="ARBA00023274"/>
    </source>
</evidence>
<comment type="similarity">
    <text evidence="1 5">Belongs to the bacterial ribosomal protein bL17 family.</text>
</comment>
<feature type="compositionally biased region" description="Basic residues" evidence="7">
    <location>
        <begin position="128"/>
        <end position="137"/>
    </location>
</feature>
<dbReference type="GO" id="GO:0006412">
    <property type="term" value="P:translation"/>
    <property type="evidence" value="ECO:0007669"/>
    <property type="project" value="InterPro"/>
</dbReference>
<dbReference type="GO" id="GO:0003735">
    <property type="term" value="F:structural constituent of ribosome"/>
    <property type="evidence" value="ECO:0007669"/>
    <property type="project" value="InterPro"/>
</dbReference>
<dbReference type="STRING" id="1618545.US53_C0019G0031"/>
<evidence type="ECO:0000256" key="5">
    <source>
        <dbReference type="RuleBase" id="RU000660"/>
    </source>
</evidence>
<dbReference type="Pfam" id="PF01196">
    <property type="entry name" value="Ribosomal_L17"/>
    <property type="match status" value="1"/>
</dbReference>
<dbReference type="Gene3D" id="3.90.1030.10">
    <property type="entry name" value="Ribosomal protein L17"/>
    <property type="match status" value="1"/>
</dbReference>
<keyword evidence="2 5" id="KW-0689">Ribosomal protein</keyword>
<dbReference type="NCBIfam" id="TIGR00059">
    <property type="entry name" value="L17"/>
    <property type="match status" value="1"/>
</dbReference>
<reference evidence="8 9" key="1">
    <citation type="journal article" date="2015" name="Nature">
        <title>rRNA introns, odd ribosomes, and small enigmatic genomes across a large radiation of phyla.</title>
        <authorList>
            <person name="Brown C.T."/>
            <person name="Hug L.A."/>
            <person name="Thomas B.C."/>
            <person name="Sharon I."/>
            <person name="Castelle C.J."/>
            <person name="Singh A."/>
            <person name="Wilkins M.J."/>
            <person name="Williams K.H."/>
            <person name="Banfield J.F."/>
        </authorList>
    </citation>
    <scope>NUCLEOTIDE SEQUENCE [LARGE SCALE GENOMIC DNA]</scope>
</reference>
<evidence type="ECO:0000256" key="2">
    <source>
        <dbReference type="ARBA" id="ARBA00022980"/>
    </source>
</evidence>
<dbReference type="PANTHER" id="PTHR14413:SF16">
    <property type="entry name" value="LARGE RIBOSOMAL SUBUNIT PROTEIN BL17M"/>
    <property type="match status" value="1"/>
</dbReference>
<gene>
    <name evidence="8" type="ORF">US53_C0019G0031</name>
</gene>
<evidence type="ECO:0000256" key="6">
    <source>
        <dbReference type="RuleBase" id="RU000661"/>
    </source>
</evidence>
<organism evidence="8 9">
    <name type="scientific">Candidatus Woesebacteria bacterium GW2011_GWA1_37_7</name>
    <dbReference type="NCBI Taxonomy" id="1618545"/>
    <lineage>
        <taxon>Bacteria</taxon>
        <taxon>Candidatus Woeseibacteriota</taxon>
    </lineage>
</organism>
<name>A0A0G0H2B4_9BACT</name>
<feature type="region of interest" description="Disordered" evidence="7">
    <location>
        <begin position="124"/>
        <end position="163"/>
    </location>
</feature>
<dbReference type="Proteomes" id="UP000034591">
    <property type="component" value="Unassembled WGS sequence"/>
</dbReference>
<keyword evidence="3 5" id="KW-0687">Ribonucleoprotein</keyword>
<dbReference type="AlphaFoldDB" id="A0A0G0H2B4"/>
<evidence type="ECO:0000256" key="1">
    <source>
        <dbReference type="ARBA" id="ARBA00008777"/>
    </source>
</evidence>
<accession>A0A0G0H2B4</accession>
<evidence type="ECO:0000313" key="9">
    <source>
        <dbReference type="Proteomes" id="UP000034591"/>
    </source>
</evidence>
<dbReference type="InterPro" id="IPR036373">
    <property type="entry name" value="Ribosomal_bL17_sf"/>
</dbReference>
<dbReference type="InterPro" id="IPR000456">
    <property type="entry name" value="Ribosomal_bL17"/>
</dbReference>
<proteinExistence type="inferred from homology"/>
<evidence type="ECO:0000256" key="4">
    <source>
        <dbReference type="ARBA" id="ARBA00035494"/>
    </source>
</evidence>
<evidence type="ECO:0000313" key="8">
    <source>
        <dbReference type="EMBL" id="KKQ37403.1"/>
    </source>
</evidence>
<protein>
    <recommendedName>
        <fullName evidence="4 6">50S ribosomal protein L17</fullName>
    </recommendedName>
</protein>
<dbReference type="EMBL" id="LBTI01000019">
    <property type="protein sequence ID" value="KKQ37403.1"/>
    <property type="molecule type" value="Genomic_DNA"/>
</dbReference>